<proteinExistence type="predicted"/>
<name>A0A232M233_9EURO</name>
<dbReference type="InterPro" id="IPR021842">
    <property type="entry name" value="DUF3435"/>
</dbReference>
<gene>
    <name evidence="1" type="ORF">Egran_01765</name>
</gene>
<keyword evidence="2" id="KW-1185">Reference proteome</keyword>
<reference evidence="1 2" key="1">
    <citation type="journal article" date="2015" name="Environ. Microbiol.">
        <title>Metagenome sequence of Elaphomyces granulatus from sporocarp tissue reveals Ascomycota ectomycorrhizal fingerprints of genome expansion and a Proteobacteria-rich microbiome.</title>
        <authorList>
            <person name="Quandt C.A."/>
            <person name="Kohler A."/>
            <person name="Hesse C.N."/>
            <person name="Sharpton T.J."/>
            <person name="Martin F."/>
            <person name="Spatafora J.W."/>
        </authorList>
    </citation>
    <scope>NUCLEOTIDE SEQUENCE [LARGE SCALE GENOMIC DNA]</scope>
    <source>
        <strain evidence="1 2">OSC145934</strain>
    </source>
</reference>
<protein>
    <submittedName>
        <fullName evidence="1">Uncharacterized protein</fullName>
    </submittedName>
</protein>
<dbReference type="OrthoDB" id="4367401at2759"/>
<dbReference type="Pfam" id="PF11917">
    <property type="entry name" value="DUF3435"/>
    <property type="match status" value="1"/>
</dbReference>
<evidence type="ECO:0000313" key="1">
    <source>
        <dbReference type="EMBL" id="OXV10471.1"/>
    </source>
</evidence>
<comment type="caution">
    <text evidence="1">The sequence shown here is derived from an EMBL/GenBank/DDBJ whole genome shotgun (WGS) entry which is preliminary data.</text>
</comment>
<dbReference type="AlphaFoldDB" id="A0A232M233"/>
<dbReference type="EMBL" id="NPHW01002934">
    <property type="protein sequence ID" value="OXV10471.1"/>
    <property type="molecule type" value="Genomic_DNA"/>
</dbReference>
<accession>A0A232M233</accession>
<sequence length="76" mass="8655">MTSPNTFHYTISQKQSATVILSSLTSKPQKANVITKFFMHGDYQVAYCPITQIISLAFRDEAFLNTALTLELIWRL</sequence>
<evidence type="ECO:0000313" key="2">
    <source>
        <dbReference type="Proteomes" id="UP000243515"/>
    </source>
</evidence>
<dbReference type="Proteomes" id="UP000243515">
    <property type="component" value="Unassembled WGS sequence"/>
</dbReference>
<organism evidence="1 2">
    <name type="scientific">Elaphomyces granulatus</name>
    <dbReference type="NCBI Taxonomy" id="519963"/>
    <lineage>
        <taxon>Eukaryota</taxon>
        <taxon>Fungi</taxon>
        <taxon>Dikarya</taxon>
        <taxon>Ascomycota</taxon>
        <taxon>Pezizomycotina</taxon>
        <taxon>Eurotiomycetes</taxon>
        <taxon>Eurotiomycetidae</taxon>
        <taxon>Eurotiales</taxon>
        <taxon>Elaphomycetaceae</taxon>
        <taxon>Elaphomyces</taxon>
    </lineage>
</organism>